<keyword evidence="4" id="KW-0732">Signal</keyword>
<dbReference type="InterPro" id="IPR019734">
    <property type="entry name" value="TPR_rpt"/>
</dbReference>
<dbReference type="EMBL" id="JAAVNE010000036">
    <property type="protein sequence ID" value="NKC33003.1"/>
    <property type="molecule type" value="Genomic_DNA"/>
</dbReference>
<dbReference type="PROSITE" id="PS51318">
    <property type="entry name" value="TAT"/>
    <property type="match status" value="1"/>
</dbReference>
<comment type="caution">
    <text evidence="5">The sequence shown here is derived from an EMBL/GenBank/DDBJ whole genome shotgun (WGS) entry which is preliminary data.</text>
</comment>
<evidence type="ECO:0000256" key="3">
    <source>
        <dbReference type="PROSITE-ProRule" id="PRU00339"/>
    </source>
</evidence>
<feature type="signal peptide" evidence="4">
    <location>
        <begin position="1"/>
        <end position="24"/>
    </location>
</feature>
<feature type="repeat" description="TPR" evidence="3">
    <location>
        <begin position="368"/>
        <end position="401"/>
    </location>
</feature>
<feature type="repeat" description="TPR" evidence="3">
    <location>
        <begin position="406"/>
        <end position="439"/>
    </location>
</feature>
<dbReference type="RefSeq" id="WP_168033717.1">
    <property type="nucleotide sequence ID" value="NZ_JAAVNE010000036.1"/>
</dbReference>
<dbReference type="InterPro" id="IPR011990">
    <property type="entry name" value="TPR-like_helical_dom_sf"/>
</dbReference>
<reference evidence="5 6" key="1">
    <citation type="submission" date="2020-03" db="EMBL/GenBank/DDBJ databases">
        <title>Roseomonas selenitidurans sp. nov. isolated from urban soil.</title>
        <authorList>
            <person name="Liu H."/>
        </authorList>
    </citation>
    <scope>NUCLEOTIDE SEQUENCE [LARGE SCALE GENOMIC DNA]</scope>
    <source>
        <strain evidence="5 6">BU-1</strain>
    </source>
</reference>
<keyword evidence="1" id="KW-0677">Repeat</keyword>
<gene>
    <name evidence="5" type="ORF">HEQ75_19210</name>
</gene>
<feature type="repeat" description="TPR" evidence="3">
    <location>
        <begin position="475"/>
        <end position="508"/>
    </location>
</feature>
<dbReference type="InterPro" id="IPR006311">
    <property type="entry name" value="TAT_signal"/>
</dbReference>
<dbReference type="InterPro" id="IPR051012">
    <property type="entry name" value="CellSynth/LPSAsmb/PSIAsmb"/>
</dbReference>
<proteinExistence type="predicted"/>
<feature type="chain" id="PRO_5045657425" evidence="4">
    <location>
        <begin position="25"/>
        <end position="568"/>
    </location>
</feature>
<dbReference type="PANTHER" id="PTHR45586:SF14">
    <property type="entry name" value="TETRATRICOPEPTIDE TPR_2 REPEAT PROTEIN"/>
    <property type="match status" value="1"/>
</dbReference>
<dbReference type="SUPFAM" id="SSF48452">
    <property type="entry name" value="TPR-like"/>
    <property type="match status" value="2"/>
</dbReference>
<dbReference type="PANTHER" id="PTHR45586">
    <property type="entry name" value="TPR REPEAT-CONTAINING PROTEIN PA4667"/>
    <property type="match status" value="1"/>
</dbReference>
<sequence length="568" mass="61698">MTWSVPPRRALLLAAALLSGCAAAGTPSPGLQGIARAESVFGTYLSGRFAQSETDTEAAADRLLEALRRDPDEPEVLNRAFAAALLDGRAEAQRLARRLPQNQAAALLLVGSEALAGRWAQAEQRVRALPRQGPAQLLQPLLLAWVQQGLGQTDAALATLRPLAEAGRLRGLHALHMALIADLAGRPREAERAMRTALAETPEPTLRLLQLATAVLARSGRDAEAMRLVDGLSRGLSDYALAAGTEAARRALLEARSVASPVEGIAEAYHALAAALRPQGANDAALILARLALRLRPDFGPTLLLIAENYAEERHPESALRVLGQVPPGDALAPVVALRRAALFDRMDRVPEAEQALRGLAEALPAAPQPLVRLGDLFRARSRFPEAVTAYDQAAARIPEARSSDWPLFYARGIANERAGNWPRAEADFQRALELAPEQPYVMNYLAYTWVEQGRDLPAARRMLERAVELRPNDGNIVDSLGWALFRMGDIPGAIRWLERAVELEPRNSVINDHLGDAYWRAGRQQEARFQWSRALGLEPEPDDLAKITAKLRDGLPESPAATAQRTD</sequence>
<dbReference type="Proteomes" id="UP000787635">
    <property type="component" value="Unassembled WGS sequence"/>
</dbReference>
<evidence type="ECO:0000256" key="2">
    <source>
        <dbReference type="ARBA" id="ARBA00022803"/>
    </source>
</evidence>
<name>A0ABX1E7R2_9PROT</name>
<evidence type="ECO:0000256" key="4">
    <source>
        <dbReference type="SAM" id="SignalP"/>
    </source>
</evidence>
<evidence type="ECO:0000313" key="5">
    <source>
        <dbReference type="EMBL" id="NKC33003.1"/>
    </source>
</evidence>
<accession>A0ABX1E7R2</accession>
<protein>
    <submittedName>
        <fullName evidence="5">Tetratricopeptide repeat protein</fullName>
    </submittedName>
</protein>
<evidence type="ECO:0000313" key="6">
    <source>
        <dbReference type="Proteomes" id="UP000787635"/>
    </source>
</evidence>
<dbReference type="SMART" id="SM00028">
    <property type="entry name" value="TPR"/>
    <property type="match status" value="6"/>
</dbReference>
<dbReference type="PROSITE" id="PS50005">
    <property type="entry name" value="TPR"/>
    <property type="match status" value="3"/>
</dbReference>
<evidence type="ECO:0000256" key="1">
    <source>
        <dbReference type="ARBA" id="ARBA00022737"/>
    </source>
</evidence>
<keyword evidence="6" id="KW-1185">Reference proteome</keyword>
<keyword evidence="2 3" id="KW-0802">TPR repeat</keyword>
<organism evidence="5 6">
    <name type="scientific">Falsiroseomonas selenitidurans</name>
    <dbReference type="NCBI Taxonomy" id="2716335"/>
    <lineage>
        <taxon>Bacteria</taxon>
        <taxon>Pseudomonadati</taxon>
        <taxon>Pseudomonadota</taxon>
        <taxon>Alphaproteobacteria</taxon>
        <taxon>Acetobacterales</taxon>
        <taxon>Roseomonadaceae</taxon>
        <taxon>Falsiroseomonas</taxon>
    </lineage>
</organism>
<dbReference type="Pfam" id="PF13432">
    <property type="entry name" value="TPR_16"/>
    <property type="match status" value="2"/>
</dbReference>
<dbReference type="Gene3D" id="1.25.40.10">
    <property type="entry name" value="Tetratricopeptide repeat domain"/>
    <property type="match status" value="2"/>
</dbReference>